<evidence type="ECO:0000313" key="3">
    <source>
        <dbReference type="Proteomes" id="UP000422764"/>
    </source>
</evidence>
<dbReference type="GO" id="GO:0003676">
    <property type="term" value="F:nucleic acid binding"/>
    <property type="evidence" value="ECO:0007669"/>
    <property type="project" value="InterPro"/>
</dbReference>
<dbReference type="Pfam" id="PF00570">
    <property type="entry name" value="HRDC"/>
    <property type="match status" value="1"/>
</dbReference>
<protein>
    <recommendedName>
        <fullName evidence="1">HRDC domain-containing protein</fullName>
    </recommendedName>
</protein>
<dbReference type="InterPro" id="IPR010997">
    <property type="entry name" value="HRDC-like_sf"/>
</dbReference>
<proteinExistence type="predicted"/>
<accession>A0A6I6EQK7</accession>
<dbReference type="SMART" id="SM00341">
    <property type="entry name" value="HRDC"/>
    <property type="match status" value="1"/>
</dbReference>
<dbReference type="EMBL" id="CP046522">
    <property type="protein sequence ID" value="QGU94703.1"/>
    <property type="molecule type" value="Genomic_DNA"/>
</dbReference>
<organism evidence="2 3">
    <name type="scientific">Clostridium bovifaecis</name>
    <dbReference type="NCBI Taxonomy" id="2184719"/>
    <lineage>
        <taxon>Bacteria</taxon>
        <taxon>Bacillati</taxon>
        <taxon>Bacillota</taxon>
        <taxon>Clostridia</taxon>
        <taxon>Eubacteriales</taxon>
        <taxon>Clostridiaceae</taxon>
        <taxon>Clostridium</taxon>
    </lineage>
</organism>
<sequence>MLKSIRKIISDREKVPPYIVFPDSTLRELSEYLPQDHDAMLKIKGVGEAKLKRYGDEFLEVIKRYSEENGLKSIEQEENIAEEEKIPSHILSYNMYKCGKP</sequence>
<dbReference type="GO" id="GO:0000166">
    <property type="term" value="F:nucleotide binding"/>
    <property type="evidence" value="ECO:0007669"/>
    <property type="project" value="InterPro"/>
</dbReference>
<dbReference type="InterPro" id="IPR002121">
    <property type="entry name" value="HRDC_dom"/>
</dbReference>
<keyword evidence="3" id="KW-1185">Reference proteome</keyword>
<dbReference type="Gene3D" id="1.10.150.80">
    <property type="entry name" value="HRDC domain"/>
    <property type="match status" value="1"/>
</dbReference>
<dbReference type="PROSITE" id="PS50967">
    <property type="entry name" value="HRDC"/>
    <property type="match status" value="1"/>
</dbReference>
<gene>
    <name evidence="2" type="ORF">GOM49_05955</name>
</gene>
<dbReference type="InterPro" id="IPR044876">
    <property type="entry name" value="HRDC_dom_sf"/>
</dbReference>
<dbReference type="AlphaFoldDB" id="A0A6I6EQK7"/>
<reference evidence="2 3" key="1">
    <citation type="submission" date="2019-12" db="EMBL/GenBank/DDBJ databases">
        <title>Genome sequenceing of Clostridium bovifaecis.</title>
        <authorList>
            <person name="Yao Y."/>
        </authorList>
    </citation>
    <scope>NUCLEOTIDE SEQUENCE [LARGE SCALE GENOMIC DNA]</scope>
    <source>
        <strain evidence="2 3">BXX</strain>
    </source>
</reference>
<name>A0A6I6EQK7_9CLOT</name>
<dbReference type="SUPFAM" id="SSF47819">
    <property type="entry name" value="HRDC-like"/>
    <property type="match status" value="1"/>
</dbReference>
<evidence type="ECO:0000313" key="2">
    <source>
        <dbReference type="EMBL" id="QGU94703.1"/>
    </source>
</evidence>
<feature type="domain" description="HRDC" evidence="1">
    <location>
        <begin position="1"/>
        <end position="72"/>
    </location>
</feature>
<evidence type="ECO:0000259" key="1">
    <source>
        <dbReference type="PROSITE" id="PS50967"/>
    </source>
</evidence>
<dbReference type="Proteomes" id="UP000422764">
    <property type="component" value="Chromosome"/>
</dbReference>